<proteinExistence type="predicted"/>
<protein>
    <recommendedName>
        <fullName evidence="4">Cell wall polymerase</fullName>
    </recommendedName>
</protein>
<dbReference type="Proteomes" id="UP001184150">
    <property type="component" value="Unassembled WGS sequence"/>
</dbReference>
<feature type="transmembrane region" description="Helical" evidence="1">
    <location>
        <begin position="164"/>
        <end position="181"/>
    </location>
</feature>
<feature type="transmembrane region" description="Helical" evidence="1">
    <location>
        <begin position="234"/>
        <end position="251"/>
    </location>
</feature>
<accession>A0ABU1MTH8</accession>
<reference evidence="2 3" key="1">
    <citation type="submission" date="2023-07" db="EMBL/GenBank/DDBJ databases">
        <title>Sorghum-associated microbial communities from plants grown in Nebraska, USA.</title>
        <authorList>
            <person name="Schachtman D."/>
        </authorList>
    </citation>
    <scope>NUCLEOTIDE SEQUENCE [LARGE SCALE GENOMIC DNA]</scope>
    <source>
        <strain evidence="2 3">DS1027</strain>
    </source>
</reference>
<evidence type="ECO:0000313" key="2">
    <source>
        <dbReference type="EMBL" id="MDR6513172.1"/>
    </source>
</evidence>
<evidence type="ECO:0000256" key="1">
    <source>
        <dbReference type="SAM" id="Phobius"/>
    </source>
</evidence>
<sequence length="307" mass="31295">MTIVDAMMRRPRTLGVACAAGAVILGLAYMMMAGAPTRYLGVNIGALAIGLTMLALLGRVAPVAPRWIGGATVAMAGALLGTAFVGTEVEGISRWVTLGGFALQPSLILLPLMVVAFSKWRSVMMTVGMVAAVAAIALQPDRAMGGVLVLGLGTRAMICRDRHSIVTLIASIAGFAVTLVRPDPLPAVPHVEQVLYSSFDIHVGAGLAVLGGSMLLLVPAIVGWQRDAGNRATYAAFGAVWFAAVLGAALGNYPTPIVGYGGSAIIGYTLSLLTLPKRAGVGAGRISGARGETAGALSDRHLAVGLA</sequence>
<dbReference type="RefSeq" id="WP_309806503.1">
    <property type="nucleotide sequence ID" value="NZ_JAVDRD010000016.1"/>
</dbReference>
<comment type="caution">
    <text evidence="2">The sequence shown here is derived from an EMBL/GenBank/DDBJ whole genome shotgun (WGS) entry which is preliminary data.</text>
</comment>
<feature type="transmembrane region" description="Helical" evidence="1">
    <location>
        <begin position="12"/>
        <end position="32"/>
    </location>
</feature>
<organism evidence="2 3">
    <name type="scientific">Novosphingobium capsulatum</name>
    <dbReference type="NCBI Taxonomy" id="13688"/>
    <lineage>
        <taxon>Bacteria</taxon>
        <taxon>Pseudomonadati</taxon>
        <taxon>Pseudomonadota</taxon>
        <taxon>Alphaproteobacteria</taxon>
        <taxon>Sphingomonadales</taxon>
        <taxon>Sphingomonadaceae</taxon>
        <taxon>Novosphingobium</taxon>
    </lineage>
</organism>
<evidence type="ECO:0000313" key="3">
    <source>
        <dbReference type="Proteomes" id="UP001184150"/>
    </source>
</evidence>
<keyword evidence="3" id="KW-1185">Reference proteome</keyword>
<feature type="transmembrane region" description="Helical" evidence="1">
    <location>
        <begin position="257"/>
        <end position="275"/>
    </location>
</feature>
<gene>
    <name evidence="2" type="ORF">J2792_004064</name>
</gene>
<feature type="transmembrane region" description="Helical" evidence="1">
    <location>
        <begin position="67"/>
        <end position="86"/>
    </location>
</feature>
<name>A0ABU1MTH8_9SPHN</name>
<keyword evidence="1" id="KW-1133">Transmembrane helix</keyword>
<feature type="transmembrane region" description="Helical" evidence="1">
    <location>
        <begin position="39"/>
        <end position="61"/>
    </location>
</feature>
<keyword evidence="1" id="KW-0472">Membrane</keyword>
<dbReference type="EMBL" id="JAVDRD010000016">
    <property type="protein sequence ID" value="MDR6513172.1"/>
    <property type="molecule type" value="Genomic_DNA"/>
</dbReference>
<feature type="transmembrane region" description="Helical" evidence="1">
    <location>
        <begin position="98"/>
        <end position="117"/>
    </location>
</feature>
<keyword evidence="1" id="KW-0812">Transmembrane</keyword>
<feature type="transmembrane region" description="Helical" evidence="1">
    <location>
        <begin position="201"/>
        <end position="222"/>
    </location>
</feature>
<evidence type="ECO:0008006" key="4">
    <source>
        <dbReference type="Google" id="ProtNLM"/>
    </source>
</evidence>